<evidence type="ECO:0000313" key="2">
    <source>
        <dbReference type="Proteomes" id="UP001056120"/>
    </source>
</evidence>
<name>A0ACB9GT25_9ASTR</name>
<reference evidence="2" key="1">
    <citation type="journal article" date="2022" name="Mol. Ecol. Resour.">
        <title>The genomes of chicory, endive, great burdock and yacon provide insights into Asteraceae palaeo-polyploidization history and plant inulin production.</title>
        <authorList>
            <person name="Fan W."/>
            <person name="Wang S."/>
            <person name="Wang H."/>
            <person name="Wang A."/>
            <person name="Jiang F."/>
            <person name="Liu H."/>
            <person name="Zhao H."/>
            <person name="Xu D."/>
            <person name="Zhang Y."/>
        </authorList>
    </citation>
    <scope>NUCLEOTIDE SEQUENCE [LARGE SCALE GENOMIC DNA]</scope>
    <source>
        <strain evidence="2">cv. Yunnan</strain>
    </source>
</reference>
<sequence length="104" mass="10998">MVALDDTHGSRGGSTVVTYHSGGQLDEEDKGDEQGGRGKPWWRLVVIHGGGGGGSRWLTGRRMESGNTRLGLWCGGRSLSGSSLYICSGSHRVVDNIVTVWVAG</sequence>
<reference evidence="1 2" key="2">
    <citation type="journal article" date="2022" name="Mol. Ecol. Resour.">
        <title>The genomes of chicory, endive, great burdock and yacon provide insights into Asteraceae paleo-polyploidization history and plant inulin production.</title>
        <authorList>
            <person name="Fan W."/>
            <person name="Wang S."/>
            <person name="Wang H."/>
            <person name="Wang A."/>
            <person name="Jiang F."/>
            <person name="Liu H."/>
            <person name="Zhao H."/>
            <person name="Xu D."/>
            <person name="Zhang Y."/>
        </authorList>
    </citation>
    <scope>NUCLEOTIDE SEQUENCE [LARGE SCALE GENOMIC DNA]</scope>
    <source>
        <strain evidence="2">cv. Yunnan</strain>
        <tissue evidence="1">Leaves</tissue>
    </source>
</reference>
<evidence type="ECO:0000313" key="1">
    <source>
        <dbReference type="EMBL" id="KAI3786592.1"/>
    </source>
</evidence>
<protein>
    <submittedName>
        <fullName evidence="1">Uncharacterized protein</fullName>
    </submittedName>
</protein>
<comment type="caution">
    <text evidence="1">The sequence shown here is derived from an EMBL/GenBank/DDBJ whole genome shotgun (WGS) entry which is preliminary data.</text>
</comment>
<dbReference type="EMBL" id="CM042030">
    <property type="protein sequence ID" value="KAI3786592.1"/>
    <property type="molecule type" value="Genomic_DNA"/>
</dbReference>
<gene>
    <name evidence="1" type="ORF">L1987_40387</name>
</gene>
<accession>A0ACB9GT25</accession>
<keyword evidence="2" id="KW-1185">Reference proteome</keyword>
<dbReference type="Proteomes" id="UP001056120">
    <property type="component" value="Linkage Group LG13"/>
</dbReference>
<proteinExistence type="predicted"/>
<organism evidence="1 2">
    <name type="scientific">Smallanthus sonchifolius</name>
    <dbReference type="NCBI Taxonomy" id="185202"/>
    <lineage>
        <taxon>Eukaryota</taxon>
        <taxon>Viridiplantae</taxon>
        <taxon>Streptophyta</taxon>
        <taxon>Embryophyta</taxon>
        <taxon>Tracheophyta</taxon>
        <taxon>Spermatophyta</taxon>
        <taxon>Magnoliopsida</taxon>
        <taxon>eudicotyledons</taxon>
        <taxon>Gunneridae</taxon>
        <taxon>Pentapetalae</taxon>
        <taxon>asterids</taxon>
        <taxon>campanulids</taxon>
        <taxon>Asterales</taxon>
        <taxon>Asteraceae</taxon>
        <taxon>Asteroideae</taxon>
        <taxon>Heliantheae alliance</taxon>
        <taxon>Millerieae</taxon>
        <taxon>Smallanthus</taxon>
    </lineage>
</organism>